<evidence type="ECO:0000256" key="6">
    <source>
        <dbReference type="SAM" id="Coils"/>
    </source>
</evidence>
<gene>
    <name evidence="8" type="ORF">TVY486_0300840</name>
</gene>
<keyword evidence="5 7" id="KW-0472">Membrane</keyword>
<dbReference type="VEuPathDB" id="TriTrypDB:TvY486_0300840"/>
<keyword evidence="6" id="KW-0175">Coiled coil</keyword>
<sequence>MQQRCPETAGGGVVSPAREAQAPRDVCSCTVVCQSSSTAPLQRRAFATPGDALCFAQAVAESDDAQLLWVDAQGWVDEDKQRALRLLFPEMQPSHADAVLASDLCDVAELQAGHGEYVVGCLACSRDRGGPFLSSTPTEAAVDSDDVVLCSFACDERRLLTLHTSPFVGLSEALRRTEQKCNELSPLNGGLCARALRALVCFTCEASFTAPTQLLSEVGDVDEMALLISPGDQDQTDLLRRVALLRRRISNFCVGFYLKEKLLQDLIGPSMRLSFVSKNPANAHAYKEALKKVQQVSERLDDVRDMLNQANLNFIAGVSMRMSQASAGLDFKMTVLNQVAAVCLPINLVISIFGMNCKVPLSRDEVDTLVPFWCICGSFLLWIVLCFTPVFRRALRGQKVAPISPYS</sequence>
<dbReference type="EMBL" id="HE573019">
    <property type="protein sequence ID" value="CCC46892.1"/>
    <property type="molecule type" value="Genomic_DNA"/>
</dbReference>
<evidence type="ECO:0000256" key="2">
    <source>
        <dbReference type="ARBA" id="ARBA00009765"/>
    </source>
</evidence>
<proteinExistence type="inferred from homology"/>
<dbReference type="GO" id="GO:0016020">
    <property type="term" value="C:membrane"/>
    <property type="evidence" value="ECO:0007669"/>
    <property type="project" value="UniProtKB-SubCell"/>
</dbReference>
<keyword evidence="4 7" id="KW-1133">Transmembrane helix</keyword>
<feature type="coiled-coil region" evidence="6">
    <location>
        <begin position="286"/>
        <end position="313"/>
    </location>
</feature>
<evidence type="ECO:0000256" key="5">
    <source>
        <dbReference type="ARBA" id="ARBA00023136"/>
    </source>
</evidence>
<evidence type="ECO:0000256" key="3">
    <source>
        <dbReference type="ARBA" id="ARBA00022692"/>
    </source>
</evidence>
<evidence type="ECO:0008006" key="9">
    <source>
        <dbReference type="Google" id="ProtNLM"/>
    </source>
</evidence>
<evidence type="ECO:0000256" key="7">
    <source>
        <dbReference type="SAM" id="Phobius"/>
    </source>
</evidence>
<dbReference type="InterPro" id="IPR045861">
    <property type="entry name" value="CorA_cytoplasmic_dom"/>
</dbReference>
<dbReference type="InterPro" id="IPR002523">
    <property type="entry name" value="MgTranspt_CorA/ZnTranspt_ZntB"/>
</dbReference>
<keyword evidence="3 7" id="KW-0812">Transmembrane</keyword>
<evidence type="ECO:0000313" key="8">
    <source>
        <dbReference type="EMBL" id="CCC46892.1"/>
    </source>
</evidence>
<evidence type="ECO:0000256" key="4">
    <source>
        <dbReference type="ARBA" id="ARBA00022989"/>
    </source>
</evidence>
<dbReference type="OMA" id="IFGMNCE"/>
<dbReference type="GO" id="GO:0046873">
    <property type="term" value="F:metal ion transmembrane transporter activity"/>
    <property type="evidence" value="ECO:0007669"/>
    <property type="project" value="InterPro"/>
</dbReference>
<reference evidence="8" key="1">
    <citation type="journal article" date="2012" name="Proc. Natl. Acad. Sci. U.S.A.">
        <title>Antigenic diversity is generated by distinct evolutionary mechanisms in African trypanosome species.</title>
        <authorList>
            <person name="Jackson A.P."/>
            <person name="Berry A."/>
            <person name="Aslett M."/>
            <person name="Allison H.C."/>
            <person name="Burton P."/>
            <person name="Vavrova-Anderson J."/>
            <person name="Brown R."/>
            <person name="Browne H."/>
            <person name="Corton N."/>
            <person name="Hauser H."/>
            <person name="Gamble J."/>
            <person name="Gilderthorp R."/>
            <person name="Marcello L."/>
            <person name="McQuillan J."/>
            <person name="Otto T.D."/>
            <person name="Quail M.A."/>
            <person name="Sanders M.J."/>
            <person name="van Tonder A."/>
            <person name="Ginger M.L."/>
            <person name="Field M.C."/>
            <person name="Barry J.D."/>
            <person name="Hertz-Fowler C."/>
            <person name="Berriman M."/>
        </authorList>
    </citation>
    <scope>NUCLEOTIDE SEQUENCE</scope>
    <source>
        <strain evidence="8">Y486</strain>
    </source>
</reference>
<dbReference type="InterPro" id="IPR045863">
    <property type="entry name" value="CorA_TM1_TM2"/>
</dbReference>
<dbReference type="AlphaFoldDB" id="G0TSG5"/>
<dbReference type="SUPFAM" id="SSF144083">
    <property type="entry name" value="Magnesium transport protein CorA, transmembrane region"/>
    <property type="match status" value="1"/>
</dbReference>
<feature type="transmembrane region" description="Helical" evidence="7">
    <location>
        <begin position="370"/>
        <end position="391"/>
    </location>
</feature>
<accession>G0TSG5</accession>
<comment type="subcellular location">
    <subcellularLocation>
        <location evidence="1">Membrane</location>
        <topology evidence="1">Multi-pass membrane protein</topology>
    </subcellularLocation>
</comment>
<dbReference type="Pfam" id="PF01544">
    <property type="entry name" value="CorA"/>
    <property type="match status" value="1"/>
</dbReference>
<dbReference type="PANTHER" id="PTHR21535:SF95">
    <property type="entry name" value="MGT2 MAGNESIUM TRANSPORTER"/>
    <property type="match status" value="1"/>
</dbReference>
<dbReference type="PANTHER" id="PTHR21535">
    <property type="entry name" value="MAGNESIUM AND COBALT TRANSPORT PROTEIN/MITOCHONDRIAL IMPORT INNER MEMBRANE TRANSLOCASE SUBUNIT TIM8"/>
    <property type="match status" value="1"/>
</dbReference>
<comment type="similarity">
    <text evidence="2">Belongs to the CorA metal ion transporter (MIT) (TC 1.A.35) family.</text>
</comment>
<name>G0TSG5_TRYVY</name>
<organism evidence="8">
    <name type="scientific">Trypanosoma vivax (strain Y486)</name>
    <dbReference type="NCBI Taxonomy" id="1055687"/>
    <lineage>
        <taxon>Eukaryota</taxon>
        <taxon>Discoba</taxon>
        <taxon>Euglenozoa</taxon>
        <taxon>Kinetoplastea</taxon>
        <taxon>Metakinetoplastina</taxon>
        <taxon>Trypanosomatida</taxon>
        <taxon>Trypanosomatidae</taxon>
        <taxon>Trypanosoma</taxon>
        <taxon>Duttonella</taxon>
    </lineage>
</organism>
<dbReference type="Gene3D" id="1.20.58.340">
    <property type="entry name" value="Magnesium transport protein CorA, transmembrane region"/>
    <property type="match status" value="1"/>
</dbReference>
<feature type="transmembrane region" description="Helical" evidence="7">
    <location>
        <begin position="329"/>
        <end position="350"/>
    </location>
</feature>
<protein>
    <recommendedName>
        <fullName evidence="9">MGT2 magnesium transporter</fullName>
    </recommendedName>
</protein>
<evidence type="ECO:0000256" key="1">
    <source>
        <dbReference type="ARBA" id="ARBA00004141"/>
    </source>
</evidence>
<dbReference type="SUPFAM" id="SSF143865">
    <property type="entry name" value="CorA soluble domain-like"/>
    <property type="match status" value="1"/>
</dbReference>